<evidence type="ECO:0000313" key="2">
    <source>
        <dbReference type="Proteomes" id="UP000037460"/>
    </source>
</evidence>
<dbReference type="Proteomes" id="UP000037460">
    <property type="component" value="Unassembled WGS sequence"/>
</dbReference>
<dbReference type="AlphaFoldDB" id="A0A0M0J3X0"/>
<reference evidence="2" key="1">
    <citation type="journal article" date="2015" name="PLoS Genet.">
        <title>Genome Sequence and Transcriptome Analyses of Chrysochromulina tobin: Metabolic Tools for Enhanced Algal Fitness in the Prominent Order Prymnesiales (Haptophyceae).</title>
        <authorList>
            <person name="Hovde B.T."/>
            <person name="Deodato C.R."/>
            <person name="Hunsperger H.M."/>
            <person name="Ryken S.A."/>
            <person name="Yost W."/>
            <person name="Jha R.K."/>
            <person name="Patterson J."/>
            <person name="Monnat R.J. Jr."/>
            <person name="Barlow S.B."/>
            <person name="Starkenburg S.R."/>
            <person name="Cattolico R.A."/>
        </authorList>
    </citation>
    <scope>NUCLEOTIDE SEQUENCE</scope>
    <source>
        <strain evidence="2">CCMP291</strain>
    </source>
</reference>
<comment type="caution">
    <text evidence="1">The sequence shown here is derived from an EMBL/GenBank/DDBJ whole genome shotgun (WGS) entry which is preliminary data.</text>
</comment>
<gene>
    <name evidence="1" type="ORF">Ctob_003595</name>
</gene>
<organism evidence="1 2">
    <name type="scientific">Chrysochromulina tobinii</name>
    <dbReference type="NCBI Taxonomy" id="1460289"/>
    <lineage>
        <taxon>Eukaryota</taxon>
        <taxon>Haptista</taxon>
        <taxon>Haptophyta</taxon>
        <taxon>Prymnesiophyceae</taxon>
        <taxon>Prymnesiales</taxon>
        <taxon>Chrysochromulinaceae</taxon>
        <taxon>Chrysochromulina</taxon>
    </lineage>
</organism>
<sequence length="99" mass="10989">MQQELDKHVSELEQWLEELEGSAESSKYLLASVEAVMDEVCMHDPATRKAVLIPVAEVYAEVQEAVLRRVSAAKLVTADRAAAKLVSADDYESDDALRR</sequence>
<evidence type="ECO:0000313" key="1">
    <source>
        <dbReference type="EMBL" id="KOO21195.1"/>
    </source>
</evidence>
<dbReference type="EMBL" id="JWZX01003383">
    <property type="protein sequence ID" value="KOO21195.1"/>
    <property type="molecule type" value="Genomic_DNA"/>
</dbReference>
<name>A0A0M0J3X0_9EUKA</name>
<proteinExistence type="predicted"/>
<accession>A0A0M0J3X0</accession>
<protein>
    <submittedName>
        <fullName evidence="1">Uncharacterized protein</fullName>
    </submittedName>
</protein>
<keyword evidence="2" id="KW-1185">Reference proteome</keyword>